<keyword evidence="2" id="KW-1185">Reference proteome</keyword>
<organism evidence="1 2">
    <name type="scientific">Arabis alpina</name>
    <name type="common">Alpine rock-cress</name>
    <dbReference type="NCBI Taxonomy" id="50452"/>
    <lineage>
        <taxon>Eukaryota</taxon>
        <taxon>Viridiplantae</taxon>
        <taxon>Streptophyta</taxon>
        <taxon>Embryophyta</taxon>
        <taxon>Tracheophyta</taxon>
        <taxon>Spermatophyta</taxon>
        <taxon>Magnoliopsida</taxon>
        <taxon>eudicotyledons</taxon>
        <taxon>Gunneridae</taxon>
        <taxon>Pentapetalae</taxon>
        <taxon>rosids</taxon>
        <taxon>malvids</taxon>
        <taxon>Brassicales</taxon>
        <taxon>Brassicaceae</taxon>
        <taxon>Arabideae</taxon>
        <taxon>Arabis</taxon>
    </lineage>
</organism>
<dbReference type="Gramene" id="KFK36875">
    <property type="protein sequence ID" value="KFK36875"/>
    <property type="gene ID" value="AALP_AA4G183200"/>
</dbReference>
<evidence type="ECO:0008006" key="3">
    <source>
        <dbReference type="Google" id="ProtNLM"/>
    </source>
</evidence>
<sequence length="91" mass="10538">MKFYIVAADLEVYHDVCKQYEQLLHKVLLNGRSPKDALVECRYDLVNVFTAKLTNEEAKKLKGENGISMVTEEEIFFHELSRYFCRGSCGN</sequence>
<gene>
    <name evidence="1" type="ordered locus">AALP_Aa4g183200</name>
</gene>
<dbReference type="AlphaFoldDB" id="A0A087H423"/>
<dbReference type="EMBL" id="CM002872">
    <property type="protein sequence ID" value="KFK36875.1"/>
    <property type="molecule type" value="Genomic_DNA"/>
</dbReference>
<dbReference type="OrthoDB" id="1080174at2759"/>
<accession>A0A087H423</accession>
<proteinExistence type="predicted"/>
<name>A0A087H423_ARAAL</name>
<dbReference type="InterPro" id="IPR037045">
    <property type="entry name" value="S8pro/Inhibitor_I9_sf"/>
</dbReference>
<dbReference type="Gene3D" id="3.30.70.80">
    <property type="entry name" value="Peptidase S8 propeptide/proteinase inhibitor I9"/>
    <property type="match status" value="1"/>
</dbReference>
<evidence type="ECO:0000313" key="1">
    <source>
        <dbReference type="EMBL" id="KFK36875.1"/>
    </source>
</evidence>
<evidence type="ECO:0000313" key="2">
    <source>
        <dbReference type="Proteomes" id="UP000029120"/>
    </source>
</evidence>
<protein>
    <recommendedName>
        <fullName evidence="3">Inhibitor I9 domain-containing protein</fullName>
    </recommendedName>
</protein>
<reference evidence="2" key="1">
    <citation type="journal article" date="2015" name="Nat. Plants">
        <title>Genome expansion of Arabis alpina linked with retrotransposition and reduced symmetric DNA methylation.</title>
        <authorList>
            <person name="Willing E.M."/>
            <person name="Rawat V."/>
            <person name="Mandakova T."/>
            <person name="Maumus F."/>
            <person name="James G.V."/>
            <person name="Nordstroem K.J."/>
            <person name="Becker C."/>
            <person name="Warthmann N."/>
            <person name="Chica C."/>
            <person name="Szarzynska B."/>
            <person name="Zytnicki M."/>
            <person name="Albani M.C."/>
            <person name="Kiefer C."/>
            <person name="Bergonzi S."/>
            <person name="Castaings L."/>
            <person name="Mateos J.L."/>
            <person name="Berns M.C."/>
            <person name="Bujdoso N."/>
            <person name="Piofczyk T."/>
            <person name="de Lorenzo L."/>
            <person name="Barrero-Sicilia C."/>
            <person name="Mateos I."/>
            <person name="Piednoel M."/>
            <person name="Hagmann J."/>
            <person name="Chen-Min-Tao R."/>
            <person name="Iglesias-Fernandez R."/>
            <person name="Schuster S.C."/>
            <person name="Alonso-Blanco C."/>
            <person name="Roudier F."/>
            <person name="Carbonero P."/>
            <person name="Paz-Ares J."/>
            <person name="Davis S.J."/>
            <person name="Pecinka A."/>
            <person name="Quesneville H."/>
            <person name="Colot V."/>
            <person name="Lysak M.A."/>
            <person name="Weigel D."/>
            <person name="Coupland G."/>
            <person name="Schneeberger K."/>
        </authorList>
    </citation>
    <scope>NUCLEOTIDE SEQUENCE [LARGE SCALE GENOMIC DNA]</scope>
    <source>
        <strain evidence="2">cv. Pajares</strain>
    </source>
</reference>
<dbReference type="Proteomes" id="UP000029120">
    <property type="component" value="Chromosome 4"/>
</dbReference>